<feature type="transmembrane region" description="Helical" evidence="6">
    <location>
        <begin position="414"/>
        <end position="441"/>
    </location>
</feature>
<keyword evidence="4" id="KW-0732">Signal</keyword>
<keyword evidence="6" id="KW-0472">Membrane</keyword>
<gene>
    <name evidence="8" type="ORF">TM074_01655</name>
</gene>
<keyword evidence="2" id="KW-0134">Cell wall</keyword>
<evidence type="ECO:0000259" key="7">
    <source>
        <dbReference type="Pfam" id="PF17961"/>
    </source>
</evidence>
<dbReference type="RefSeq" id="WP_369000652.1">
    <property type="nucleotide sequence ID" value="NZ_CP158487.1"/>
</dbReference>
<organism evidence="8">
    <name type="scientific">Candidatus Nanosynbacter sp. TM7-074</name>
    <dbReference type="NCBI Taxonomy" id="3158573"/>
    <lineage>
        <taxon>Bacteria</taxon>
        <taxon>Candidatus Saccharimonadota</taxon>
        <taxon>Candidatus Saccharimonadia</taxon>
        <taxon>Candidatus Nanosynbacterales</taxon>
        <taxon>Candidatus Nanosynbacteraceae</taxon>
        <taxon>Candidatus Nanosynbacter</taxon>
    </lineage>
</organism>
<reference evidence="8" key="1">
    <citation type="submission" date="2024-06" db="EMBL/GenBank/DDBJ databases">
        <authorList>
            <person name="Atkinson C."/>
            <person name="McLean J."/>
            <person name="Gallagher L."/>
            <person name="Bor B."/>
            <person name="Mougous J."/>
        </authorList>
    </citation>
    <scope>NUCLEOTIDE SEQUENCE</scope>
    <source>
        <strain evidence="8">TM7-074</strain>
    </source>
</reference>
<dbReference type="InterPro" id="IPR041171">
    <property type="entry name" value="SDR_Ig"/>
</dbReference>
<evidence type="ECO:0000313" key="8">
    <source>
        <dbReference type="EMBL" id="XDN89398.1"/>
    </source>
</evidence>
<dbReference type="PANTHER" id="PTHR15124">
    <property type="entry name" value="SELENOPROTEIN W"/>
    <property type="match status" value="1"/>
</dbReference>
<dbReference type="GO" id="GO:0007155">
    <property type="term" value="P:cell adhesion"/>
    <property type="evidence" value="ECO:0007669"/>
    <property type="project" value="InterPro"/>
</dbReference>
<evidence type="ECO:0000256" key="6">
    <source>
        <dbReference type="SAM" id="Phobius"/>
    </source>
</evidence>
<sequence length="450" mass="47429">MHQHRKTPLRVPIAAAFVAILVSLLFGGVTRADEAQSAAEIQSTSVTAEAQSSSSVVATAAATDNATSCIPQDISPGEIETDFKTSDGSSEVTAYEAVEFSVSLTLEENHCAGDSVVITVPSELGTDGDFTPIPMTTPEGVTIGYATYHSDHTVTVKLTSEVEVPGRANFHASAWWRVHMSSVLIPGETRELTWNIDGIVRRTVIKVGTCDGCSHPGVRPSKWGSVDGERQHVTIVLPTAEHDGQKFTVTDVLTSPGQRFDCDNLMVGQVGIYTEAGPWGQPQYAKFQQPEIVSCDNGKATLNVLLNTNEKARFELNVLVESTDPGPWSDTASITSQDKSWEVSAKIIRRESGGNAGFTPVPTPTPAPEPTPEPEPSPTPAPSPTPTPAPTPSTTPAPVPTPSATPAPARQHKLAVTGATGSAIAGAVALLALGIGALWMCRRQAARSKD</sequence>
<evidence type="ECO:0000256" key="4">
    <source>
        <dbReference type="ARBA" id="ARBA00022729"/>
    </source>
</evidence>
<dbReference type="PANTHER" id="PTHR15124:SF18">
    <property type="entry name" value="SELENOPROTEIN W"/>
    <property type="match status" value="1"/>
</dbReference>
<keyword evidence="6" id="KW-1133">Transmembrane helix</keyword>
<feature type="region of interest" description="Disordered" evidence="5">
    <location>
        <begin position="322"/>
        <end position="341"/>
    </location>
</feature>
<comment type="subcellular location">
    <subcellularLocation>
        <location evidence="1">Secreted</location>
        <location evidence="1">Cell wall</location>
        <topology evidence="1">Peptidoglycan-anchor</topology>
    </subcellularLocation>
</comment>
<dbReference type="EMBL" id="CP158487">
    <property type="protein sequence ID" value="XDN89398.1"/>
    <property type="molecule type" value="Genomic_DNA"/>
</dbReference>
<name>A0AB39J4P1_9BACT</name>
<dbReference type="AlphaFoldDB" id="A0AB39J4P1"/>
<evidence type="ECO:0000256" key="5">
    <source>
        <dbReference type="SAM" id="MobiDB-lite"/>
    </source>
</evidence>
<protein>
    <submittedName>
        <fullName evidence="8">Ig-like domain-containing protein</fullName>
    </submittedName>
</protein>
<dbReference type="InterPro" id="IPR051441">
    <property type="entry name" value="SelW_related"/>
</dbReference>
<keyword evidence="6" id="KW-0812">Transmembrane</keyword>
<dbReference type="SUPFAM" id="SSF49401">
    <property type="entry name" value="Bacterial adhesins"/>
    <property type="match status" value="1"/>
</dbReference>
<proteinExistence type="predicted"/>
<feature type="region of interest" description="Disordered" evidence="5">
    <location>
        <begin position="349"/>
        <end position="413"/>
    </location>
</feature>
<dbReference type="InterPro" id="IPR011252">
    <property type="entry name" value="Fibrogen-bd_dom1"/>
</dbReference>
<feature type="domain" description="SDR-like Ig" evidence="7">
    <location>
        <begin position="92"/>
        <end position="178"/>
    </location>
</feature>
<dbReference type="InterPro" id="IPR008966">
    <property type="entry name" value="Adhesion_dom_sf"/>
</dbReference>
<dbReference type="GO" id="GO:0005829">
    <property type="term" value="C:cytosol"/>
    <property type="evidence" value="ECO:0007669"/>
    <property type="project" value="TreeGrafter"/>
</dbReference>
<evidence type="ECO:0000256" key="1">
    <source>
        <dbReference type="ARBA" id="ARBA00004168"/>
    </source>
</evidence>
<dbReference type="Pfam" id="PF17961">
    <property type="entry name" value="Big_8"/>
    <property type="match status" value="1"/>
</dbReference>
<evidence type="ECO:0000256" key="3">
    <source>
        <dbReference type="ARBA" id="ARBA00022525"/>
    </source>
</evidence>
<keyword evidence="3" id="KW-0964">Secreted</keyword>
<evidence type="ECO:0000256" key="2">
    <source>
        <dbReference type="ARBA" id="ARBA00022512"/>
    </source>
</evidence>
<accession>A0AB39J4P1</accession>
<feature type="compositionally biased region" description="Pro residues" evidence="5">
    <location>
        <begin position="361"/>
        <end position="405"/>
    </location>
</feature>
<dbReference type="Gene3D" id="2.60.40.1280">
    <property type="match status" value="1"/>
</dbReference>